<reference evidence="4 6" key="1">
    <citation type="submission" date="2017-06" db="EMBL/GenBank/DDBJ databases">
        <title>Complete genome of Francisella adeliensis.</title>
        <authorList>
            <person name="Vallesi A."/>
            <person name="Sjodin A."/>
        </authorList>
    </citation>
    <scope>NUCLEOTIDE SEQUENCE [LARGE SCALE GENOMIC DNA]</scope>
    <source>
        <strain evidence="4 6">FDC440</strain>
    </source>
</reference>
<accession>A0A2Z4XWM5</accession>
<keyword evidence="2" id="KW-0831">Ubiquinone biosynthesis</keyword>
<keyword evidence="3 4" id="KW-0456">Lyase</keyword>
<keyword evidence="4" id="KW-0670">Pyruvate</keyword>
<name>A0A2Z4XWM5_9GAMM</name>
<dbReference type="AlphaFoldDB" id="A0A2Z4XWM5"/>
<dbReference type="GO" id="GO:0006744">
    <property type="term" value="P:ubiquinone biosynthetic process"/>
    <property type="evidence" value="ECO:0007669"/>
    <property type="project" value="UniProtKB-KW"/>
</dbReference>
<dbReference type="EMBL" id="CP021781">
    <property type="protein sequence ID" value="AXA33100.1"/>
    <property type="molecule type" value="Genomic_DNA"/>
</dbReference>
<dbReference type="InterPro" id="IPR007440">
    <property type="entry name" value="Chorismate--pyruvate_lyase"/>
</dbReference>
<dbReference type="KEGG" id="fad:CDH04_01115"/>
<evidence type="ECO:0000313" key="5">
    <source>
        <dbReference type="EMBL" id="QIW11330.1"/>
    </source>
</evidence>
<evidence type="ECO:0000313" key="4">
    <source>
        <dbReference type="EMBL" id="AXA33100.1"/>
    </source>
</evidence>
<gene>
    <name evidence="4" type="ORF">CDH04_01115</name>
    <name evidence="5" type="ORF">FZC43_01115</name>
</gene>
<dbReference type="GO" id="GO:0008813">
    <property type="term" value="F:chorismate lyase activity"/>
    <property type="evidence" value="ECO:0007669"/>
    <property type="project" value="InterPro"/>
</dbReference>
<dbReference type="InterPro" id="IPR028978">
    <property type="entry name" value="Chorismate_lyase_/UTRA_dom_sf"/>
</dbReference>
<evidence type="ECO:0000256" key="3">
    <source>
        <dbReference type="ARBA" id="ARBA00023239"/>
    </source>
</evidence>
<dbReference type="GO" id="GO:0005829">
    <property type="term" value="C:cytosol"/>
    <property type="evidence" value="ECO:0007669"/>
    <property type="project" value="TreeGrafter"/>
</dbReference>
<keyword evidence="7" id="KW-1185">Reference proteome</keyword>
<dbReference type="Proteomes" id="UP000681131">
    <property type="component" value="Chromosome"/>
</dbReference>
<dbReference type="PANTHER" id="PTHR38683">
    <property type="entry name" value="CHORISMATE PYRUVATE-LYASE"/>
    <property type="match status" value="1"/>
</dbReference>
<evidence type="ECO:0000313" key="6">
    <source>
        <dbReference type="Proteomes" id="UP000251120"/>
    </source>
</evidence>
<dbReference type="RefSeq" id="WP_112869274.1">
    <property type="nucleotide sequence ID" value="NZ_CP021781.1"/>
</dbReference>
<keyword evidence="1" id="KW-0963">Cytoplasm</keyword>
<organism evidence="4 6">
    <name type="scientific">Francisella adeliensis</name>
    <dbReference type="NCBI Taxonomy" id="2007306"/>
    <lineage>
        <taxon>Bacteria</taxon>
        <taxon>Pseudomonadati</taxon>
        <taxon>Pseudomonadota</taxon>
        <taxon>Gammaproteobacteria</taxon>
        <taxon>Thiotrichales</taxon>
        <taxon>Francisellaceae</taxon>
        <taxon>Francisella</taxon>
    </lineage>
</organism>
<dbReference type="Proteomes" id="UP000251120">
    <property type="component" value="Chromosome"/>
</dbReference>
<dbReference type="Gene3D" id="3.40.1410.10">
    <property type="entry name" value="Chorismate lyase-like"/>
    <property type="match status" value="1"/>
</dbReference>
<evidence type="ECO:0000256" key="1">
    <source>
        <dbReference type="ARBA" id="ARBA00022490"/>
    </source>
</evidence>
<reference evidence="5 7" key="2">
    <citation type="submission" date="2019-08" db="EMBL/GenBank/DDBJ databases">
        <title>Complete genome sequences of Francisella adeliensis (FSC1325 and FSC1326).</title>
        <authorList>
            <person name="Ohrman C."/>
            <person name="Uneklint I."/>
            <person name="Vallesi A."/>
            <person name="Karlsson L."/>
            <person name="Sjodin A."/>
        </authorList>
    </citation>
    <scope>NUCLEOTIDE SEQUENCE [LARGE SCALE GENOMIC DNA]</scope>
    <source>
        <strain evidence="5 7">FSC1325</strain>
    </source>
</reference>
<dbReference type="EMBL" id="CP043424">
    <property type="protein sequence ID" value="QIW11330.1"/>
    <property type="molecule type" value="Genomic_DNA"/>
</dbReference>
<dbReference type="PANTHER" id="PTHR38683:SF1">
    <property type="entry name" value="CHORISMATE PYRUVATE-LYASE"/>
    <property type="match status" value="1"/>
</dbReference>
<dbReference type="Pfam" id="PF04345">
    <property type="entry name" value="Chor_lyase"/>
    <property type="match status" value="1"/>
</dbReference>
<evidence type="ECO:0000256" key="2">
    <source>
        <dbReference type="ARBA" id="ARBA00022688"/>
    </source>
</evidence>
<proteinExistence type="predicted"/>
<dbReference type="SUPFAM" id="SSF64288">
    <property type="entry name" value="Chorismate lyase-like"/>
    <property type="match status" value="1"/>
</dbReference>
<evidence type="ECO:0000313" key="7">
    <source>
        <dbReference type="Proteomes" id="UP000681131"/>
    </source>
</evidence>
<sequence length="175" mass="20277">MKIIDKTVLDKPQRFWLNDAKNLVTSLTKFYGAISLEKISQKFDDITAFEKDLLKIESSDELALVREISLSNSNDKFVYARTIVPNNTYKHFMNELESLGTKPIGDNLLFDKAKFDRNEFIIRKLSGLEFQGETNQQASSDIFSRSSVFEYKNNPKLKLLITEYFLILPQQYGNE</sequence>
<dbReference type="OrthoDB" id="5604342at2"/>
<protein>
    <submittedName>
        <fullName evidence="5">Chorismate lyase</fullName>
    </submittedName>
    <submittedName>
        <fullName evidence="4">Chorismate--pyruvate lyase</fullName>
    </submittedName>
</protein>